<keyword evidence="6" id="KW-0915">Sodium</keyword>
<feature type="binding site" evidence="6">
    <location>
        <position position="54"/>
    </location>
    <ligand>
        <name>Na(+)</name>
        <dbReference type="ChEBI" id="CHEBI:29101"/>
        <label>1</label>
    </ligand>
</feature>
<dbReference type="PROSITE" id="PS50267">
    <property type="entry name" value="NA_NEUROTRAN_SYMP_3"/>
    <property type="match status" value="1"/>
</dbReference>
<keyword evidence="5 10" id="KW-0472">Membrane</keyword>
<feature type="binding site" evidence="6">
    <location>
        <position position="462"/>
    </location>
    <ligand>
        <name>Na(+)</name>
        <dbReference type="ChEBI" id="CHEBI:29101"/>
        <label>1</label>
    </ligand>
</feature>
<sequence>MSLSKKQPDPIADDFEMNLAEEPAPEGESKHKEQQSRDSWGGKAEFLFSCLSYAVGLGNVWRFPYLCYKNGGGAFLLPFICMLVTVGIPLLYMETCFGQYSATGPITVWKASPLFTGIGWSMIIITFCGSIYYNMLIAWTMFYFWQSISSVTGDLPWTTCSSSWNTGDCVHIRTLSERNRCRRQGGFFAFALNHSCLLPNNASWVMESSDGAMRPFPGNDTPDGTALSTFYDEAATLNSTNTSLLHNFLGSVPAPKTSSDEYFHNFVLSISNGFHEMGLPKWELVLCLLASWIVVILCLIRGVKSAGKAVYFTGLFPYLVLTILLIRGLTLEGSSKGLEYFFIPNWDRLADAKVWGDAAMQVFFSLASGWGGIIALSSYNKFHNNALLDSLLVSLGDGATSIYAGMTVFCVLGYMSHVMSVPIDEVAKDGAGLAFILYPDIVTSMPVSPLWAALFFGMLLTLGFGTMIANVNTLVTSVCDNWSRHLSIGKRPFIVLCAICLLAFVCGLPCTTRGGMFVLQLLDNYSCTYSVLVVGFLELVVITWVYGADNFLDNIEEMNPFIRKSRVFWRIVWQFFSPLVLVSVAIFTFTSIKPSKYGLYEFPPSADITGWVISMLVVMPIPGVAIYKVVTLKGNMSLKQKIHSLMLPHRSWGREMGKKVRRRSRVGNEDMNGDGLPFETSQQPLTNSVLQSVSGVSNNGANIGASTDSRFLRILRGGGVNV</sequence>
<evidence type="ECO:0000256" key="3">
    <source>
        <dbReference type="ARBA" id="ARBA00022692"/>
    </source>
</evidence>
<keyword evidence="8" id="KW-0769">Symport</keyword>
<evidence type="ECO:0000256" key="5">
    <source>
        <dbReference type="ARBA" id="ARBA00023136"/>
    </source>
</evidence>
<dbReference type="SUPFAM" id="SSF161070">
    <property type="entry name" value="SNF-like"/>
    <property type="match status" value="1"/>
</dbReference>
<feature type="transmembrane region" description="Helical" evidence="10">
    <location>
        <begin position="391"/>
        <end position="415"/>
    </location>
</feature>
<feature type="transmembrane region" description="Helical" evidence="10">
    <location>
        <begin position="528"/>
        <end position="546"/>
    </location>
</feature>
<dbReference type="GO" id="GO:0046872">
    <property type="term" value="F:metal ion binding"/>
    <property type="evidence" value="ECO:0007669"/>
    <property type="project" value="UniProtKB-KW"/>
</dbReference>
<dbReference type="InterPro" id="IPR037272">
    <property type="entry name" value="SNS_sf"/>
</dbReference>
<feature type="transmembrane region" description="Helical" evidence="10">
    <location>
        <begin position="75"/>
        <end position="93"/>
    </location>
</feature>
<reference evidence="11 12" key="1">
    <citation type="submission" date="2017-06" db="EMBL/GenBank/DDBJ databases">
        <title>A platform for efficient transgenesis in Macrostomum lignano, a flatworm model organism for stem cell research.</title>
        <authorList>
            <person name="Berezikov E."/>
        </authorList>
    </citation>
    <scope>NUCLEOTIDE SEQUENCE [LARGE SCALE GENOMIC DNA]</scope>
    <source>
        <strain evidence="11">DV1</strain>
        <tissue evidence="11">Whole organism</tissue>
    </source>
</reference>
<proteinExistence type="inferred from homology"/>
<dbReference type="GO" id="GO:0005886">
    <property type="term" value="C:plasma membrane"/>
    <property type="evidence" value="ECO:0007669"/>
    <property type="project" value="TreeGrafter"/>
</dbReference>
<dbReference type="Pfam" id="PF00209">
    <property type="entry name" value="SNF"/>
    <property type="match status" value="2"/>
</dbReference>
<feature type="region of interest" description="Disordered" evidence="9">
    <location>
        <begin position="658"/>
        <end position="680"/>
    </location>
</feature>
<dbReference type="OrthoDB" id="6581954at2759"/>
<evidence type="ECO:0000256" key="1">
    <source>
        <dbReference type="ARBA" id="ARBA00004141"/>
    </source>
</evidence>
<feature type="transmembrane region" description="Helical" evidence="10">
    <location>
        <begin position="450"/>
        <end position="472"/>
    </location>
</feature>
<dbReference type="PANTHER" id="PTHR11616:SF240">
    <property type="entry name" value="BLOATED TUBULES, ISOFORM B-RELATED"/>
    <property type="match status" value="1"/>
</dbReference>
<keyword evidence="7" id="KW-1015">Disulfide bond</keyword>
<dbReference type="AlphaFoldDB" id="A0A267DFZ9"/>
<feature type="transmembrane region" description="Helical" evidence="10">
    <location>
        <begin position="309"/>
        <end position="329"/>
    </location>
</feature>
<feature type="binding site" evidence="6">
    <location>
        <position position="59"/>
    </location>
    <ligand>
        <name>Na(+)</name>
        <dbReference type="ChEBI" id="CHEBI:29101"/>
        <label>1</label>
    </ligand>
</feature>
<evidence type="ECO:0000256" key="8">
    <source>
        <dbReference type="RuleBase" id="RU003732"/>
    </source>
</evidence>
<evidence type="ECO:0000256" key="7">
    <source>
        <dbReference type="PIRSR" id="PIRSR600175-2"/>
    </source>
</evidence>
<dbReference type="GO" id="GO:0015375">
    <property type="term" value="F:glycine:sodium symporter activity"/>
    <property type="evidence" value="ECO:0007669"/>
    <property type="project" value="TreeGrafter"/>
</dbReference>
<feature type="compositionally biased region" description="Basic and acidic residues" evidence="9">
    <location>
        <begin position="27"/>
        <end position="36"/>
    </location>
</feature>
<feature type="binding site" evidence="6">
    <location>
        <position position="55"/>
    </location>
    <ligand>
        <name>Na(+)</name>
        <dbReference type="ChEBI" id="CHEBI:29101"/>
        <label>1</label>
    </ligand>
</feature>
<comment type="similarity">
    <text evidence="8">Belongs to the sodium:neurotransmitter symporter (SNF) (TC 2.A.22) family.</text>
</comment>
<evidence type="ECO:0000313" key="11">
    <source>
        <dbReference type="EMBL" id="PAA48135.1"/>
    </source>
</evidence>
<name>A0A267DFZ9_9PLAT</name>
<organism evidence="11 12">
    <name type="scientific">Macrostomum lignano</name>
    <dbReference type="NCBI Taxonomy" id="282301"/>
    <lineage>
        <taxon>Eukaryota</taxon>
        <taxon>Metazoa</taxon>
        <taxon>Spiralia</taxon>
        <taxon>Lophotrochozoa</taxon>
        <taxon>Platyhelminthes</taxon>
        <taxon>Rhabditophora</taxon>
        <taxon>Macrostomorpha</taxon>
        <taxon>Macrostomida</taxon>
        <taxon>Macrostomidae</taxon>
        <taxon>Macrostomum</taxon>
    </lineage>
</organism>
<feature type="region of interest" description="Disordered" evidence="9">
    <location>
        <begin position="1"/>
        <end position="37"/>
    </location>
</feature>
<feature type="transmembrane region" description="Helical" evidence="10">
    <location>
        <begin position="608"/>
        <end position="630"/>
    </location>
</feature>
<feature type="transmembrane region" description="Helical" evidence="10">
    <location>
        <begin position="493"/>
        <end position="516"/>
    </location>
</feature>
<keyword evidence="12" id="KW-1185">Reference proteome</keyword>
<feature type="transmembrane region" description="Helical" evidence="10">
    <location>
        <begin position="358"/>
        <end position="379"/>
    </location>
</feature>
<protein>
    <recommendedName>
        <fullName evidence="8">Transporter</fullName>
    </recommendedName>
</protein>
<feature type="transmembrane region" description="Helical" evidence="10">
    <location>
        <begin position="282"/>
        <end position="300"/>
    </location>
</feature>
<evidence type="ECO:0000256" key="4">
    <source>
        <dbReference type="ARBA" id="ARBA00022989"/>
    </source>
</evidence>
<feature type="transmembrane region" description="Helical" evidence="10">
    <location>
        <begin position="567"/>
        <end position="588"/>
    </location>
</feature>
<gene>
    <name evidence="11" type="ORF">BOX15_Mlig016176g2</name>
</gene>
<dbReference type="InterPro" id="IPR000175">
    <property type="entry name" value="Na/ntran_symport"/>
</dbReference>
<feature type="binding site" evidence="6">
    <location>
        <position position="365"/>
    </location>
    <ligand>
        <name>Na(+)</name>
        <dbReference type="ChEBI" id="CHEBI:29101"/>
        <label>1</label>
    </ligand>
</feature>
<keyword evidence="6" id="KW-0479">Metal-binding</keyword>
<keyword evidence="2 8" id="KW-0813">Transport</keyword>
<keyword evidence="3 8" id="KW-0812">Transmembrane</keyword>
<evidence type="ECO:0000256" key="2">
    <source>
        <dbReference type="ARBA" id="ARBA00022448"/>
    </source>
</evidence>
<evidence type="ECO:0000256" key="10">
    <source>
        <dbReference type="SAM" id="Phobius"/>
    </source>
</evidence>
<feature type="disulfide bond" evidence="7">
    <location>
        <begin position="160"/>
        <end position="169"/>
    </location>
</feature>
<keyword evidence="4 10" id="KW-1133">Transmembrane helix</keyword>
<dbReference type="PROSITE" id="PS00610">
    <property type="entry name" value="NA_NEUROTRAN_SYMP_1"/>
    <property type="match status" value="1"/>
</dbReference>
<dbReference type="PANTHER" id="PTHR11616">
    <property type="entry name" value="SODIUM/CHLORIDE DEPENDENT TRANSPORTER"/>
    <property type="match status" value="1"/>
</dbReference>
<accession>A0A267DFZ9</accession>
<evidence type="ECO:0000313" key="12">
    <source>
        <dbReference type="Proteomes" id="UP000215902"/>
    </source>
</evidence>
<dbReference type="EMBL" id="NIVC01004226">
    <property type="protein sequence ID" value="PAA48135.1"/>
    <property type="molecule type" value="Genomic_DNA"/>
</dbReference>
<dbReference type="PRINTS" id="PR00176">
    <property type="entry name" value="NANEUSMPORT"/>
</dbReference>
<comment type="subcellular location">
    <subcellularLocation>
        <location evidence="1">Membrane</location>
        <topology evidence="1">Multi-pass membrane protein</topology>
    </subcellularLocation>
</comment>
<dbReference type="Proteomes" id="UP000215902">
    <property type="component" value="Unassembled WGS sequence"/>
</dbReference>
<comment type="caution">
    <text evidence="11">The sequence shown here is derived from an EMBL/GenBank/DDBJ whole genome shotgun (WGS) entry which is preliminary data.</text>
</comment>
<evidence type="ECO:0000256" key="6">
    <source>
        <dbReference type="PIRSR" id="PIRSR600175-1"/>
    </source>
</evidence>
<feature type="transmembrane region" description="Helical" evidence="10">
    <location>
        <begin position="114"/>
        <end position="145"/>
    </location>
</feature>
<evidence type="ECO:0000256" key="9">
    <source>
        <dbReference type="SAM" id="MobiDB-lite"/>
    </source>
</evidence>